<comment type="caution">
    <text evidence="5">The sequence shown here is derived from an EMBL/GenBank/DDBJ whole genome shotgun (WGS) entry which is preliminary data.</text>
</comment>
<evidence type="ECO:0000256" key="1">
    <source>
        <dbReference type="ARBA" id="ARBA00004123"/>
    </source>
</evidence>
<evidence type="ECO:0000313" key="6">
    <source>
        <dbReference type="Proteomes" id="UP000250321"/>
    </source>
</evidence>
<proteinExistence type="predicted"/>
<evidence type="ECO:0000256" key="3">
    <source>
        <dbReference type="SAM" id="MobiDB-lite"/>
    </source>
</evidence>
<comment type="subcellular location">
    <subcellularLocation>
        <location evidence="1">Nucleus</location>
    </subcellularLocation>
</comment>
<dbReference type="InterPro" id="IPR050656">
    <property type="entry name" value="PINX1"/>
</dbReference>
<accession>A0A314Z540</accession>
<dbReference type="GO" id="GO:0003676">
    <property type="term" value="F:nucleic acid binding"/>
    <property type="evidence" value="ECO:0007669"/>
    <property type="project" value="InterPro"/>
</dbReference>
<reference evidence="5 6" key="1">
    <citation type="submission" date="2018-02" db="EMBL/GenBank/DDBJ databases">
        <title>Draft genome of wild Prunus yedoensis var. nudiflora.</title>
        <authorList>
            <person name="Baek S."/>
            <person name="Kim J.-H."/>
            <person name="Choi K."/>
            <person name="Kim G.-B."/>
            <person name="Cho A."/>
            <person name="Jang H."/>
            <person name="Shin C.-H."/>
            <person name="Yu H.-J."/>
            <person name="Mun J.-H."/>
        </authorList>
    </citation>
    <scope>NUCLEOTIDE SEQUENCE [LARGE SCALE GENOMIC DNA]</scope>
    <source>
        <strain evidence="6">cv. Jeju island</strain>
        <tissue evidence="5">Leaf</tissue>
    </source>
</reference>
<dbReference type="OrthoDB" id="29523at2759"/>
<dbReference type="PANTHER" id="PTHR23149">
    <property type="entry name" value="G PATCH DOMAIN CONTAINING PROTEIN"/>
    <property type="match status" value="1"/>
</dbReference>
<dbReference type="AlphaFoldDB" id="A0A314Z540"/>
<dbReference type="InterPro" id="IPR000467">
    <property type="entry name" value="G_patch_dom"/>
</dbReference>
<sequence>MAAPEAPLCYVGVARKSAAFRLMKQMGWEEGEGLGKDKQGIKGYVRVKNKQDTTGVGVEKPNNWAFDTTQFDSILKRLKVQSAEPSDEVAGKNTTQVESDTELPRDVKEPVAKFTRPQGRYKKRERGKLVNAYSAKDIEGILVRRAESPEINFDLGGEVESEKASEIQVICPPEGNTCKELPPNWWGHKYGFIPGGLLGAELKERKSEKSQSNERTMFYEDDQVNLYNLVQDKSTTGKQGLGIKDHSADLGSPVKQKGDDSLKMGSANEPKVKLKNLCKQLLRQAPGESLKLKTLKALINEHSSSVFSNFSSKKDVLAYLREKLEGSNKFMVEGKKVSLTSRRG</sequence>
<name>A0A314Z540_PRUYE</name>
<dbReference type="InterPro" id="IPR058719">
    <property type="entry name" value="WHD_LYAR"/>
</dbReference>
<dbReference type="EMBL" id="PJQY01002060">
    <property type="protein sequence ID" value="PQP96775.1"/>
    <property type="molecule type" value="Genomic_DNA"/>
</dbReference>
<feature type="region of interest" description="Disordered" evidence="3">
    <location>
        <begin position="83"/>
        <end position="104"/>
    </location>
</feature>
<evidence type="ECO:0000313" key="5">
    <source>
        <dbReference type="EMBL" id="PQP96775.1"/>
    </source>
</evidence>
<dbReference type="GO" id="GO:0005730">
    <property type="term" value="C:nucleolus"/>
    <property type="evidence" value="ECO:0007669"/>
    <property type="project" value="TreeGrafter"/>
</dbReference>
<dbReference type="SMART" id="SM00443">
    <property type="entry name" value="G_patch"/>
    <property type="match status" value="1"/>
</dbReference>
<dbReference type="PANTHER" id="PTHR23149:SF9">
    <property type="entry name" value="G PATCH DOMAIN-CONTAINING PROTEIN 4"/>
    <property type="match status" value="1"/>
</dbReference>
<evidence type="ECO:0000256" key="2">
    <source>
        <dbReference type="ARBA" id="ARBA00023242"/>
    </source>
</evidence>
<protein>
    <submittedName>
        <fullName evidence="5">PIN2/TERF1-interacting telomerase inhibitor 1</fullName>
    </submittedName>
</protein>
<feature type="domain" description="G-patch" evidence="4">
    <location>
        <begin position="15"/>
        <end position="61"/>
    </location>
</feature>
<dbReference type="Pfam" id="PF25879">
    <property type="entry name" value="WHD_LYAR"/>
    <property type="match status" value="1"/>
</dbReference>
<dbReference type="PROSITE" id="PS50174">
    <property type="entry name" value="G_PATCH"/>
    <property type="match status" value="1"/>
</dbReference>
<organism evidence="5 6">
    <name type="scientific">Prunus yedoensis var. nudiflora</name>
    <dbReference type="NCBI Taxonomy" id="2094558"/>
    <lineage>
        <taxon>Eukaryota</taxon>
        <taxon>Viridiplantae</taxon>
        <taxon>Streptophyta</taxon>
        <taxon>Embryophyta</taxon>
        <taxon>Tracheophyta</taxon>
        <taxon>Spermatophyta</taxon>
        <taxon>Magnoliopsida</taxon>
        <taxon>eudicotyledons</taxon>
        <taxon>Gunneridae</taxon>
        <taxon>Pentapetalae</taxon>
        <taxon>rosids</taxon>
        <taxon>fabids</taxon>
        <taxon>Rosales</taxon>
        <taxon>Rosaceae</taxon>
        <taxon>Amygdaloideae</taxon>
        <taxon>Amygdaleae</taxon>
        <taxon>Prunus</taxon>
    </lineage>
</organism>
<keyword evidence="2" id="KW-0539">Nucleus</keyword>
<keyword evidence="6" id="KW-1185">Reference proteome</keyword>
<evidence type="ECO:0000259" key="4">
    <source>
        <dbReference type="PROSITE" id="PS50174"/>
    </source>
</evidence>
<dbReference type="Proteomes" id="UP000250321">
    <property type="component" value="Unassembled WGS sequence"/>
</dbReference>
<dbReference type="STRING" id="2094558.A0A314Z540"/>
<gene>
    <name evidence="5" type="ORF">Pyn_39846</name>
</gene>
<feature type="region of interest" description="Disordered" evidence="3">
    <location>
        <begin position="237"/>
        <end position="266"/>
    </location>
</feature>
<dbReference type="Pfam" id="PF01585">
    <property type="entry name" value="G-patch"/>
    <property type="match status" value="1"/>
</dbReference>